<sequence>MESIEEWLLPTQADESLDLSLGHAILPKNTPSDERILALIFRSIVRPGVQVIFVGSPLMKTLAQTCATAPGLHALQMADLYAYAEFIEFCHDQRFDSDSWTDSAVLDDLVVVFHLNDDMSSECALALIAVMHFVKCTARAVQSCVRLLTASTDEMPRALSHLSEWFNKRPVQRLTVPSEIDEDMRRAKQVVVDTRDRDWLSQYTRFVRRGLEEQLVVYSPSMIDMPAPMETTTNSYGFKTSTVENTLRWRLFAIAFPEVRMPLPLEHEDIHVILDPIRHMRVYDSVTRQITHLNVSISAVEREEQVSVAFRTAKVPKSVTLYIPGRTVDEYVCAGRAPRRLSVCNAQAGGFLAAVRAFKQWELDADVASCFFVSPMERDVFKTMSRRVAIQLQVANANQLAEPLVRKLLPLVGYDHRLAILVALPCISDSVALTKIRWAALTSVGVENFVKFPDGGTIMGRENCKMMSVKHGSSSQCRVFGTTWTVLNLWADAVNALRYSRPLPVSQEWIQFPVTGVHIHLPSWSKMEELTRSISAVVGLPYSTSKFCDLDKCESLQLQRHLLHAYIFQLTKTMDSNRCVIDLATGTQVVDDGVNAWTTKAAERLEETCSLFGIYSDMERTSNRNTVRIRDWTWIPASIVADWSSLHTGGADLTDFLSHVNDPAENEEISTDVYWGSV</sequence>
<accession>S0EI87</accession>
<organism evidence="1 2">
    <name type="scientific">Gibberella fujikuroi (strain CBS 195.34 / IMI 58289 / NRRL A-6831)</name>
    <name type="common">Bakanae and foot rot disease fungus</name>
    <name type="synonym">Fusarium fujikuroi</name>
    <dbReference type="NCBI Taxonomy" id="1279085"/>
    <lineage>
        <taxon>Eukaryota</taxon>
        <taxon>Fungi</taxon>
        <taxon>Dikarya</taxon>
        <taxon>Ascomycota</taxon>
        <taxon>Pezizomycotina</taxon>
        <taxon>Sordariomycetes</taxon>
        <taxon>Hypocreomycetidae</taxon>
        <taxon>Hypocreales</taxon>
        <taxon>Nectriaceae</taxon>
        <taxon>Fusarium</taxon>
        <taxon>Fusarium fujikuroi species complex</taxon>
    </lineage>
</organism>
<dbReference type="Proteomes" id="UP000016800">
    <property type="component" value="Chromosome VIII"/>
</dbReference>
<dbReference type="EMBL" id="HF679030">
    <property type="protein sequence ID" value="CCT72088.1"/>
    <property type="molecule type" value="Genomic_DNA"/>
</dbReference>
<protein>
    <submittedName>
        <fullName evidence="1">Uncharacterized protein</fullName>
    </submittedName>
</protein>
<keyword evidence="2" id="KW-1185">Reference proteome</keyword>
<gene>
    <name evidence="1" type="ORF">FFUJ_13914</name>
</gene>
<dbReference type="AlphaFoldDB" id="S0EI87"/>
<dbReference type="HOGENOM" id="CLU_014491_0_0_1"/>
<reference evidence="2" key="1">
    <citation type="journal article" date="2013" name="PLoS Pathog.">
        <title>Deciphering the cryptic genome: genome-wide analyses of the rice pathogen Fusarium fujikuroi reveal complex regulation of secondary metabolism and novel metabolites.</title>
        <authorList>
            <person name="Wiemann P."/>
            <person name="Sieber C.M."/>
            <person name="von Bargen K.W."/>
            <person name="Studt L."/>
            <person name="Niehaus E.M."/>
            <person name="Espino J.J."/>
            <person name="Huss K."/>
            <person name="Michielse C.B."/>
            <person name="Albermann S."/>
            <person name="Wagner D."/>
            <person name="Bergner S.V."/>
            <person name="Connolly L.R."/>
            <person name="Fischer A."/>
            <person name="Reuter G."/>
            <person name="Kleigrewe K."/>
            <person name="Bald T."/>
            <person name="Wingfield B.D."/>
            <person name="Ophir R."/>
            <person name="Freeman S."/>
            <person name="Hippler M."/>
            <person name="Smith K.M."/>
            <person name="Brown D.W."/>
            <person name="Proctor R.H."/>
            <person name="Munsterkotter M."/>
            <person name="Freitag M."/>
            <person name="Humpf H.U."/>
            <person name="Guldener U."/>
            <person name="Tudzynski B."/>
        </authorList>
    </citation>
    <scope>NUCLEOTIDE SEQUENCE [LARGE SCALE GENOMIC DNA]</scope>
    <source>
        <strain evidence="2">CBS 195.34 / IMI 58289 / NRRL A-6831</strain>
    </source>
</reference>
<name>S0EI87_GIBF5</name>
<dbReference type="VEuPathDB" id="FungiDB:FFUJ_13914"/>
<dbReference type="GeneID" id="35407368"/>
<proteinExistence type="predicted"/>
<dbReference type="RefSeq" id="XP_023434166.1">
    <property type="nucleotide sequence ID" value="XM_023581472.1"/>
</dbReference>
<evidence type="ECO:0000313" key="2">
    <source>
        <dbReference type="Proteomes" id="UP000016800"/>
    </source>
</evidence>
<evidence type="ECO:0000313" key="1">
    <source>
        <dbReference type="EMBL" id="CCT72088.1"/>
    </source>
</evidence>